<evidence type="ECO:0000313" key="3">
    <source>
        <dbReference type="EMBL" id="MBN3556960.1"/>
    </source>
</evidence>
<organism evidence="3 5">
    <name type="scientific">Sphingomonas yabuuchiae</name>
    <dbReference type="NCBI Taxonomy" id="172044"/>
    <lineage>
        <taxon>Bacteria</taxon>
        <taxon>Pseudomonadati</taxon>
        <taxon>Pseudomonadota</taxon>
        <taxon>Alphaproteobacteria</taxon>
        <taxon>Sphingomonadales</taxon>
        <taxon>Sphingomonadaceae</taxon>
        <taxon>Sphingomonas</taxon>
    </lineage>
</organism>
<feature type="domain" description="Prolyl 4-hydroxylase alpha subunit Fe(2+) 2OG dioxygenase" evidence="1">
    <location>
        <begin position="119"/>
        <end position="213"/>
    </location>
</feature>
<evidence type="ECO:0000259" key="1">
    <source>
        <dbReference type="Pfam" id="PF13640"/>
    </source>
</evidence>
<gene>
    <name evidence="2" type="ORF">GGQ89_003826</name>
    <name evidence="3" type="ORF">JYA60_01765</name>
</gene>
<name>A0AA41DEC4_9SPHN</name>
<reference evidence="2 4" key="1">
    <citation type="submission" date="2020-08" db="EMBL/GenBank/DDBJ databases">
        <title>Genomic Encyclopedia of Type Strains, Phase IV (KMG-IV): sequencing the most valuable type-strain genomes for metagenomic binning, comparative biology and taxonomic classification.</title>
        <authorList>
            <person name="Goeker M."/>
        </authorList>
    </citation>
    <scope>NUCLEOTIDE SEQUENCE [LARGE SCALE GENOMIC DNA]</scope>
    <source>
        <strain evidence="2 4">DSM 14562</strain>
    </source>
</reference>
<sequence>MDQQLFASAILDRLRSVDIEAQWRAPGALTATRYAVVDDLLPAGWATEISAAFERGQGAFSRRASFRERKSTSSRFDILPPLLADITYAFQQPEIAQLIATQTGIAGMTGDPTLYAGGLSVMQRGDFLNPHIDNSHEATRTRYRRLNLLFYVTPDFPDGVGGNLELWDDRVRTPETIHSRFNRLVVMETNRHSWHSVSPIIADVQRQCVSNYYFSPASPEPTDYYHVTSFTGRPGQHVRRAAGAVDNRARQLARHLGARRVSDQGFRVPQGESAKC</sequence>
<dbReference type="AlphaFoldDB" id="A0AA41DEC4"/>
<dbReference type="Gene3D" id="2.60.120.620">
    <property type="entry name" value="q2cbj1_9rhob like domain"/>
    <property type="match status" value="1"/>
</dbReference>
<dbReference type="EMBL" id="JAFHKU010000093">
    <property type="protein sequence ID" value="MBN3556960.1"/>
    <property type="molecule type" value="Genomic_DNA"/>
</dbReference>
<comment type="caution">
    <text evidence="3">The sequence shown here is derived from an EMBL/GenBank/DDBJ whole genome shotgun (WGS) entry which is preliminary data.</text>
</comment>
<dbReference type="Pfam" id="PF13640">
    <property type="entry name" value="2OG-FeII_Oxy_3"/>
    <property type="match status" value="1"/>
</dbReference>
<dbReference type="InterPro" id="IPR044862">
    <property type="entry name" value="Pro_4_hyd_alph_FE2OG_OXY"/>
</dbReference>
<evidence type="ECO:0000313" key="4">
    <source>
        <dbReference type="Proteomes" id="UP000584663"/>
    </source>
</evidence>
<protein>
    <submittedName>
        <fullName evidence="3">2OG-Fe(II) oxygenase</fullName>
    </submittedName>
</protein>
<keyword evidence="4" id="KW-1185">Reference proteome</keyword>
<proteinExistence type="predicted"/>
<evidence type="ECO:0000313" key="2">
    <source>
        <dbReference type="EMBL" id="MBB4611576.1"/>
    </source>
</evidence>
<dbReference type="EMBL" id="JACHNX010000035">
    <property type="protein sequence ID" value="MBB4611576.1"/>
    <property type="molecule type" value="Genomic_DNA"/>
</dbReference>
<dbReference type="RefSeq" id="WP_184106948.1">
    <property type="nucleotide sequence ID" value="NZ_JACHNX010000035.1"/>
</dbReference>
<accession>A0AA41DEC4</accession>
<reference evidence="3" key="2">
    <citation type="submission" date="2021-01" db="EMBL/GenBank/DDBJ databases">
        <title>Genome Sequencing of Type Strains.</title>
        <authorList>
            <person name="Lemaire J.F."/>
            <person name="Inderbitzin P."/>
            <person name="Collins S.B."/>
            <person name="Wespe N."/>
            <person name="Knight-Connoni V."/>
        </authorList>
    </citation>
    <scope>NUCLEOTIDE SEQUENCE</scope>
    <source>
        <strain evidence="3">DSM 14562</strain>
    </source>
</reference>
<dbReference type="Proteomes" id="UP000704529">
    <property type="component" value="Unassembled WGS sequence"/>
</dbReference>
<evidence type="ECO:0000313" key="5">
    <source>
        <dbReference type="Proteomes" id="UP000704529"/>
    </source>
</evidence>
<dbReference type="Proteomes" id="UP000584663">
    <property type="component" value="Unassembled WGS sequence"/>
</dbReference>